<dbReference type="InterPro" id="IPR053142">
    <property type="entry name" value="PchR_regulatory_protein"/>
</dbReference>
<dbReference type="eggNOG" id="COG2207">
    <property type="taxonomic scope" value="Bacteria"/>
</dbReference>
<evidence type="ECO:0000256" key="3">
    <source>
        <dbReference type="ARBA" id="ARBA00023163"/>
    </source>
</evidence>
<dbReference type="Gene3D" id="1.10.10.60">
    <property type="entry name" value="Homeodomain-like"/>
    <property type="match status" value="1"/>
</dbReference>
<feature type="domain" description="HTH araC/xylS-type" evidence="4">
    <location>
        <begin position="216"/>
        <end position="314"/>
    </location>
</feature>
<proteinExistence type="predicted"/>
<accession>A0A157SQG5</accession>
<organism evidence="5 6">
    <name type="scientific">Bordetella trematum</name>
    <dbReference type="NCBI Taxonomy" id="123899"/>
    <lineage>
        <taxon>Bacteria</taxon>
        <taxon>Pseudomonadati</taxon>
        <taxon>Pseudomonadota</taxon>
        <taxon>Betaproteobacteria</taxon>
        <taxon>Burkholderiales</taxon>
        <taxon>Alcaligenaceae</taxon>
        <taxon>Bordetella</taxon>
    </lineage>
</organism>
<dbReference type="PROSITE" id="PS00041">
    <property type="entry name" value="HTH_ARAC_FAMILY_1"/>
    <property type="match status" value="1"/>
</dbReference>
<evidence type="ECO:0000313" key="6">
    <source>
        <dbReference type="Proteomes" id="UP000076825"/>
    </source>
</evidence>
<evidence type="ECO:0000256" key="2">
    <source>
        <dbReference type="ARBA" id="ARBA00023125"/>
    </source>
</evidence>
<sequence>MNSKTFSKPSIAGTSLPEDAATRYLGALGSSVARFDGMRDKRSLLPGLQLRRHDCRDLQGAPWWTQESAGLHLLLTLTGGADLSVDGQMLARRPGLAGHALIWGAGQMYRLQRQSRRGDIDRSVLISLAPAWLQSRLPDTHPLRQAGAGHLDLRRHALTRPSLAVLQQLLQPPRQDDDLLPLYLESRVLELLHQVAQGLRETAGVKLSRRKFLRMAQVREELESGMADHWSLAEIAARHHLSVNTLQRHFRAAWDASVDEYRRDARLRRARCALEREGLSVAQAAEIAGYSSPANFATAFRRAFGMAPSQAARAALKN</sequence>
<dbReference type="InterPro" id="IPR018062">
    <property type="entry name" value="HTH_AraC-typ_CS"/>
</dbReference>
<dbReference type="STRING" id="123899.SAMEA3906487_03246"/>
<dbReference type="PANTHER" id="PTHR47893">
    <property type="entry name" value="REGULATORY PROTEIN PCHR"/>
    <property type="match status" value="1"/>
</dbReference>
<dbReference type="InterPro" id="IPR009057">
    <property type="entry name" value="Homeodomain-like_sf"/>
</dbReference>
<reference evidence="5 6" key="1">
    <citation type="submission" date="2016-04" db="EMBL/GenBank/DDBJ databases">
        <authorList>
            <consortium name="Pathogen Informatics"/>
        </authorList>
    </citation>
    <scope>NUCLEOTIDE SEQUENCE [LARGE SCALE GENOMIC DNA]</scope>
    <source>
        <strain evidence="5 6">H044680328</strain>
    </source>
</reference>
<dbReference type="PROSITE" id="PS01124">
    <property type="entry name" value="HTH_ARAC_FAMILY_2"/>
    <property type="match status" value="1"/>
</dbReference>
<dbReference type="EMBL" id="LT546645">
    <property type="protein sequence ID" value="SAI72541.1"/>
    <property type="molecule type" value="Genomic_DNA"/>
</dbReference>
<evidence type="ECO:0000256" key="1">
    <source>
        <dbReference type="ARBA" id="ARBA00023015"/>
    </source>
</evidence>
<dbReference type="RefSeq" id="WP_231940037.1">
    <property type="nucleotide sequence ID" value="NZ_CP016340.1"/>
</dbReference>
<dbReference type="Pfam" id="PF12833">
    <property type="entry name" value="HTH_18"/>
    <property type="match status" value="1"/>
</dbReference>
<keyword evidence="2" id="KW-0238">DNA-binding</keyword>
<evidence type="ECO:0000313" key="5">
    <source>
        <dbReference type="EMBL" id="SAI72541.1"/>
    </source>
</evidence>
<dbReference type="GO" id="GO:0003700">
    <property type="term" value="F:DNA-binding transcription factor activity"/>
    <property type="evidence" value="ECO:0007669"/>
    <property type="project" value="InterPro"/>
</dbReference>
<dbReference type="GeneID" id="56589514"/>
<dbReference type="SMART" id="SM00342">
    <property type="entry name" value="HTH_ARAC"/>
    <property type="match status" value="1"/>
</dbReference>
<keyword evidence="6" id="KW-1185">Reference proteome</keyword>
<name>A0A157SQG5_9BORD</name>
<dbReference type="PATRIC" id="fig|123899.6.peg.3243"/>
<keyword evidence="1" id="KW-0805">Transcription regulation</keyword>
<dbReference type="PANTHER" id="PTHR47893:SF1">
    <property type="entry name" value="REGULATORY PROTEIN PCHR"/>
    <property type="match status" value="1"/>
</dbReference>
<dbReference type="AlphaFoldDB" id="A0A157SQG5"/>
<gene>
    <name evidence="5" type="primary">bfeR</name>
    <name evidence="5" type="ORF">SAMEA3906487_03246</name>
</gene>
<evidence type="ECO:0000259" key="4">
    <source>
        <dbReference type="PROSITE" id="PS01124"/>
    </source>
</evidence>
<dbReference type="KEGG" id="btrm:SAMEA390648703246"/>
<dbReference type="Proteomes" id="UP000076825">
    <property type="component" value="Chromosome 1"/>
</dbReference>
<dbReference type="SUPFAM" id="SSF46689">
    <property type="entry name" value="Homeodomain-like"/>
    <property type="match status" value="2"/>
</dbReference>
<protein>
    <submittedName>
        <fullName evidence="5">Enterobactin-dependent positive regulator</fullName>
    </submittedName>
</protein>
<keyword evidence="3" id="KW-0804">Transcription</keyword>
<dbReference type="InterPro" id="IPR018060">
    <property type="entry name" value="HTH_AraC"/>
</dbReference>
<dbReference type="GO" id="GO:0043565">
    <property type="term" value="F:sequence-specific DNA binding"/>
    <property type="evidence" value="ECO:0007669"/>
    <property type="project" value="InterPro"/>
</dbReference>